<dbReference type="AlphaFoldDB" id="A0A934K2U0"/>
<accession>A0A934K2U0</accession>
<protein>
    <submittedName>
        <fullName evidence="3">Acyl--CoA ligase</fullName>
    </submittedName>
</protein>
<dbReference type="Gene3D" id="3.40.50.12780">
    <property type="entry name" value="N-terminal domain of ligase-like"/>
    <property type="match status" value="1"/>
</dbReference>
<evidence type="ECO:0000259" key="2">
    <source>
        <dbReference type="Pfam" id="PF13193"/>
    </source>
</evidence>
<keyword evidence="4" id="KW-1185">Reference proteome</keyword>
<reference evidence="3" key="1">
    <citation type="submission" date="2020-10" db="EMBL/GenBank/DDBJ databases">
        <title>Ca. Dormibacterota MAGs.</title>
        <authorList>
            <person name="Montgomery K."/>
        </authorList>
    </citation>
    <scope>NUCLEOTIDE SEQUENCE [LARGE SCALE GENOMIC DNA]</scope>
    <source>
        <strain evidence="3">SC8812_S17_10</strain>
    </source>
</reference>
<dbReference type="InterPro" id="IPR025110">
    <property type="entry name" value="AMP-bd_C"/>
</dbReference>
<dbReference type="GO" id="GO:0016878">
    <property type="term" value="F:acid-thiol ligase activity"/>
    <property type="evidence" value="ECO:0007669"/>
    <property type="project" value="UniProtKB-ARBA"/>
</dbReference>
<feature type="domain" description="AMP-binding enzyme C-terminal" evidence="2">
    <location>
        <begin position="440"/>
        <end position="511"/>
    </location>
</feature>
<evidence type="ECO:0000313" key="3">
    <source>
        <dbReference type="EMBL" id="MBJ7599472.1"/>
    </source>
</evidence>
<dbReference type="PANTHER" id="PTHR43767">
    <property type="entry name" value="LONG-CHAIN-FATTY-ACID--COA LIGASE"/>
    <property type="match status" value="1"/>
</dbReference>
<dbReference type="EMBL" id="JAEKNR010000155">
    <property type="protein sequence ID" value="MBJ7599472.1"/>
    <property type="molecule type" value="Genomic_DNA"/>
</dbReference>
<proteinExistence type="predicted"/>
<dbReference type="PANTHER" id="PTHR43767:SF1">
    <property type="entry name" value="NONRIBOSOMAL PEPTIDE SYNTHASE PES1 (EUROFUNG)-RELATED"/>
    <property type="match status" value="1"/>
</dbReference>
<dbReference type="Gene3D" id="3.30.300.30">
    <property type="match status" value="1"/>
</dbReference>
<evidence type="ECO:0000313" key="4">
    <source>
        <dbReference type="Proteomes" id="UP000612893"/>
    </source>
</evidence>
<dbReference type="Pfam" id="PF00501">
    <property type="entry name" value="AMP-binding"/>
    <property type="match status" value="1"/>
</dbReference>
<keyword evidence="3" id="KW-0436">Ligase</keyword>
<name>A0A934K2U0_9BACT</name>
<dbReference type="SUPFAM" id="SSF56801">
    <property type="entry name" value="Acetyl-CoA synthetase-like"/>
    <property type="match status" value="1"/>
</dbReference>
<comment type="caution">
    <text evidence="3">The sequence shown here is derived from an EMBL/GenBank/DDBJ whole genome shotgun (WGS) entry which is preliminary data.</text>
</comment>
<dbReference type="InterPro" id="IPR000873">
    <property type="entry name" value="AMP-dep_synth/lig_dom"/>
</dbReference>
<sequence>MVSVDPRLVALYTERGFWGTDTLTDVIRRNASADPEGAAFIEGDQVMSWSEYDQRSDRIAAALIEAGFQPGERIGVQLPDGPDVHAVYIGVEKAGMTVIGFGVRSGEKEISHLLGKGEAVGLITKETVRGESTAAIYRRLREYGLPLRAHLLMPDLELAAADPHPYRDEIERRRIGPNDLYMLNSTSGTTGLPKMVMQFQNRWMAYHPMAVDAGALSAGDIFMCLIPAPYGFAQWTGKFTPTLLGAPNVLMSRFNAEVCLELIERLRVTVLMCVSTQFIMLLNSPEARRRDLTSLRNLFTGGEAIPYDRAAEFESVTGAKVLQFYGSNETGALSYTTTRQDVDTRLRTCGEVIPFMQVRIFDDDGLDVTAIGGPGQPGCKGPVTSLGYFKDEKANAELFTPDGWMLTGDLCVLEGRTLRLVGRKADFIIRGGKNISITAVEEDVGSHPAVGLVAAVSMPDDVFGEKVACYIVLKEGAQLSIEELREHLKERGASVEAWPERLIFVDSLPMSSGSKVAKGELRADIKSRLAAEDVPGR</sequence>
<organism evidence="3 4">
    <name type="scientific">Candidatus Nephthysia bennettiae</name>
    <dbReference type="NCBI Taxonomy" id="3127016"/>
    <lineage>
        <taxon>Bacteria</taxon>
        <taxon>Bacillati</taxon>
        <taxon>Candidatus Dormiibacterota</taxon>
        <taxon>Candidatus Dormibacteria</taxon>
        <taxon>Candidatus Dormibacterales</taxon>
        <taxon>Candidatus Dormibacteraceae</taxon>
        <taxon>Candidatus Nephthysia</taxon>
    </lineage>
</organism>
<feature type="domain" description="AMP-dependent synthetase/ligase" evidence="1">
    <location>
        <begin position="28"/>
        <end position="389"/>
    </location>
</feature>
<dbReference type="Pfam" id="PF13193">
    <property type="entry name" value="AMP-binding_C"/>
    <property type="match status" value="1"/>
</dbReference>
<gene>
    <name evidence="3" type="ORF">JF922_15515</name>
</gene>
<evidence type="ECO:0000259" key="1">
    <source>
        <dbReference type="Pfam" id="PF00501"/>
    </source>
</evidence>
<dbReference type="InterPro" id="IPR045851">
    <property type="entry name" value="AMP-bd_C_sf"/>
</dbReference>
<dbReference type="Proteomes" id="UP000612893">
    <property type="component" value="Unassembled WGS sequence"/>
</dbReference>
<dbReference type="InterPro" id="IPR042099">
    <property type="entry name" value="ANL_N_sf"/>
</dbReference>
<dbReference type="InterPro" id="IPR050237">
    <property type="entry name" value="ATP-dep_AMP-bd_enzyme"/>
</dbReference>